<dbReference type="eggNOG" id="ENOG5030JR0">
    <property type="taxonomic scope" value="Bacteria"/>
</dbReference>
<protein>
    <submittedName>
        <fullName evidence="1">Uncharacterized protein</fullName>
    </submittedName>
</protein>
<dbReference type="RefSeq" id="WP_013169333.1">
    <property type="nucleotide sequence ID" value="NC_014218.1"/>
</dbReference>
<dbReference type="OrthoDB" id="3264210at2"/>
<sequence length="507" mass="55184">MSVLVIINEGEALSPAWKKALPEDAIIREATPKGVGMALDHLEPSSVLIVLPGQRAVRNGGIAELVTSGVASALAGTNVAYVDSAKDMPIVSTSAPIYFFNSEHVHHAGGIDTSLSAQGIGMDIMYRLNRRGEKVTCTVSRQLSAYSLAPITDYLDVVSRNMAIEEQMAELAPLYLGLVSVPLEGTDTDALDLQLSPGNDDDEFLSVSPQALDGARTLHMWSASFGEARTAFELNETMARIPDGDLAGRDAFIQEMWDASGITPEKSCYLHNLFHVSRETERRCVIAVSSTDTHSVERVMQICEHTQASIVVWDVATRRVLTPENGKLVETSIETQELVNETLLILVGTQARQVPWIAQYKGMVVADMTTVDLISDIRLDPTGFGADFLGPRSTMWGETFSRADRIVVSDSEQRDLYLGFIAGLGRLNPMAYDEDHSYSNLVAVENGVEQIESVLSQPRKSLDTVKSVELFETTPYGELAKRKLSFTDGVKSIGSAAAGVMKKVIQK</sequence>
<name>D7BLN6_ARCHD</name>
<organism evidence="1 2">
    <name type="scientific">Arcanobacterium haemolyticum (strain ATCC 9345 / DSM 20595 / CCM 5947 / CCUG 17215 / LMG 16163 / NBRC 15585 / NCTC 8452 / 11018)</name>
    <dbReference type="NCBI Taxonomy" id="644284"/>
    <lineage>
        <taxon>Bacteria</taxon>
        <taxon>Bacillati</taxon>
        <taxon>Actinomycetota</taxon>
        <taxon>Actinomycetes</taxon>
        <taxon>Actinomycetales</taxon>
        <taxon>Actinomycetaceae</taxon>
        <taxon>Arcanobacterium</taxon>
    </lineage>
</organism>
<dbReference type="HOGENOM" id="CLU_537095_0_0_11"/>
<gene>
    <name evidence="1" type="ordered locus">Arch_0070</name>
</gene>
<dbReference type="STRING" id="644284.Arch_0070"/>
<dbReference type="AlphaFoldDB" id="D7BLN6"/>
<dbReference type="KEGG" id="ahe:Arch_0070"/>
<accession>D7BLN6</accession>
<proteinExistence type="predicted"/>
<reference evidence="1 2" key="1">
    <citation type="journal article" date="2010" name="Stand. Genomic Sci.">
        <title>Complete genome sequence of Arcanobacterium haemolyticum type strain (11018).</title>
        <authorList>
            <person name="Yasawong M."/>
            <person name="Teshima H."/>
            <person name="Lapidus A."/>
            <person name="Nolan M."/>
            <person name="Lucas S."/>
            <person name="Glavina Del Rio T."/>
            <person name="Tice H."/>
            <person name="Cheng J."/>
            <person name="Bruce D."/>
            <person name="Detter C."/>
            <person name="Tapia R."/>
            <person name="Han C."/>
            <person name="Goodwin L."/>
            <person name="Pitluck S."/>
            <person name="Liolios K."/>
            <person name="Ivanova N."/>
            <person name="Mavromatis K."/>
            <person name="Mikhailova N."/>
            <person name="Pati A."/>
            <person name="Chen A."/>
            <person name="Palaniappan K."/>
            <person name="Land M."/>
            <person name="Hauser L."/>
            <person name="Chang Y."/>
            <person name="Jeffries C."/>
            <person name="Rohde M."/>
            <person name="Sikorski J."/>
            <person name="Pukall R."/>
            <person name="Goker M."/>
            <person name="Woyke T."/>
            <person name="Bristow J."/>
            <person name="Eisen J."/>
            <person name="Markowitz V."/>
            <person name="Hugenholtz P."/>
            <person name="Kyrpides N."/>
            <person name="Klenk H."/>
        </authorList>
    </citation>
    <scope>NUCLEOTIDE SEQUENCE [LARGE SCALE GENOMIC DNA]</scope>
    <source>
        <strain evidence="2">ATCC 9345 / DSM 20595 / CCUG 17215 / LMG 16163 / NBRC 15585 / NCTC 8452 / 11018</strain>
    </source>
</reference>
<dbReference type="EMBL" id="CP002045">
    <property type="protein sequence ID" value="ADH91835.1"/>
    <property type="molecule type" value="Genomic_DNA"/>
</dbReference>
<dbReference type="Proteomes" id="UP000000376">
    <property type="component" value="Chromosome"/>
</dbReference>
<keyword evidence="2" id="KW-1185">Reference proteome</keyword>
<evidence type="ECO:0000313" key="1">
    <source>
        <dbReference type="EMBL" id="ADH91835.1"/>
    </source>
</evidence>
<evidence type="ECO:0000313" key="2">
    <source>
        <dbReference type="Proteomes" id="UP000000376"/>
    </source>
</evidence>